<feature type="region of interest" description="Disordered" evidence="1">
    <location>
        <begin position="1"/>
        <end position="82"/>
    </location>
</feature>
<sequence length="82" mass="8595">MATTAAFTQTLCNPKTSQKAKASTEAPKPKPTTQCTSSTPITRGNSSCPSTLMPPPSEFTQTASHSHSAFSSNVRPEPLGEN</sequence>
<dbReference type="EMBL" id="ML213990">
    <property type="protein sequence ID" value="TFK31049.1"/>
    <property type="molecule type" value="Genomic_DNA"/>
</dbReference>
<evidence type="ECO:0000256" key="1">
    <source>
        <dbReference type="SAM" id="MobiDB-lite"/>
    </source>
</evidence>
<organism evidence="2 3">
    <name type="scientific">Crucibulum laeve</name>
    <dbReference type="NCBI Taxonomy" id="68775"/>
    <lineage>
        <taxon>Eukaryota</taxon>
        <taxon>Fungi</taxon>
        <taxon>Dikarya</taxon>
        <taxon>Basidiomycota</taxon>
        <taxon>Agaricomycotina</taxon>
        <taxon>Agaricomycetes</taxon>
        <taxon>Agaricomycetidae</taxon>
        <taxon>Agaricales</taxon>
        <taxon>Agaricineae</taxon>
        <taxon>Nidulariaceae</taxon>
        <taxon>Crucibulum</taxon>
    </lineage>
</organism>
<dbReference type="Proteomes" id="UP000308652">
    <property type="component" value="Unassembled WGS sequence"/>
</dbReference>
<protein>
    <submittedName>
        <fullName evidence="2">Uncharacterized protein</fullName>
    </submittedName>
</protein>
<keyword evidence="3" id="KW-1185">Reference proteome</keyword>
<accession>A0A5C3LD82</accession>
<evidence type="ECO:0000313" key="3">
    <source>
        <dbReference type="Proteomes" id="UP000308652"/>
    </source>
</evidence>
<name>A0A5C3LD82_9AGAR</name>
<proteinExistence type="predicted"/>
<dbReference type="AlphaFoldDB" id="A0A5C3LD82"/>
<feature type="compositionally biased region" description="Polar residues" evidence="1">
    <location>
        <begin position="1"/>
        <end position="21"/>
    </location>
</feature>
<feature type="compositionally biased region" description="Polar residues" evidence="1">
    <location>
        <begin position="31"/>
        <end position="50"/>
    </location>
</feature>
<gene>
    <name evidence="2" type="ORF">BDQ12DRAFT_729965</name>
</gene>
<reference evidence="2 3" key="1">
    <citation type="journal article" date="2019" name="Nat. Ecol. Evol.">
        <title>Megaphylogeny resolves global patterns of mushroom evolution.</title>
        <authorList>
            <person name="Varga T."/>
            <person name="Krizsan K."/>
            <person name="Foldi C."/>
            <person name="Dima B."/>
            <person name="Sanchez-Garcia M."/>
            <person name="Sanchez-Ramirez S."/>
            <person name="Szollosi G.J."/>
            <person name="Szarkandi J.G."/>
            <person name="Papp V."/>
            <person name="Albert L."/>
            <person name="Andreopoulos W."/>
            <person name="Angelini C."/>
            <person name="Antonin V."/>
            <person name="Barry K.W."/>
            <person name="Bougher N.L."/>
            <person name="Buchanan P."/>
            <person name="Buyck B."/>
            <person name="Bense V."/>
            <person name="Catcheside P."/>
            <person name="Chovatia M."/>
            <person name="Cooper J."/>
            <person name="Damon W."/>
            <person name="Desjardin D."/>
            <person name="Finy P."/>
            <person name="Geml J."/>
            <person name="Haridas S."/>
            <person name="Hughes K."/>
            <person name="Justo A."/>
            <person name="Karasinski D."/>
            <person name="Kautmanova I."/>
            <person name="Kiss B."/>
            <person name="Kocsube S."/>
            <person name="Kotiranta H."/>
            <person name="LaButti K.M."/>
            <person name="Lechner B.E."/>
            <person name="Liimatainen K."/>
            <person name="Lipzen A."/>
            <person name="Lukacs Z."/>
            <person name="Mihaltcheva S."/>
            <person name="Morgado L.N."/>
            <person name="Niskanen T."/>
            <person name="Noordeloos M.E."/>
            <person name="Ohm R.A."/>
            <person name="Ortiz-Santana B."/>
            <person name="Ovrebo C."/>
            <person name="Racz N."/>
            <person name="Riley R."/>
            <person name="Savchenko A."/>
            <person name="Shiryaev A."/>
            <person name="Soop K."/>
            <person name="Spirin V."/>
            <person name="Szebenyi C."/>
            <person name="Tomsovsky M."/>
            <person name="Tulloss R.E."/>
            <person name="Uehling J."/>
            <person name="Grigoriev I.V."/>
            <person name="Vagvolgyi C."/>
            <person name="Papp T."/>
            <person name="Martin F.M."/>
            <person name="Miettinen O."/>
            <person name="Hibbett D.S."/>
            <person name="Nagy L.G."/>
        </authorList>
    </citation>
    <scope>NUCLEOTIDE SEQUENCE [LARGE SCALE GENOMIC DNA]</scope>
    <source>
        <strain evidence="2 3">CBS 166.37</strain>
    </source>
</reference>
<feature type="compositionally biased region" description="Polar residues" evidence="1">
    <location>
        <begin position="58"/>
        <end position="74"/>
    </location>
</feature>
<evidence type="ECO:0000313" key="2">
    <source>
        <dbReference type="EMBL" id="TFK31049.1"/>
    </source>
</evidence>